<dbReference type="InterPro" id="IPR004154">
    <property type="entry name" value="Anticodon-bd"/>
</dbReference>
<comment type="subcellular location">
    <subcellularLocation>
        <location evidence="1">Cytoplasm</location>
    </subcellularLocation>
</comment>
<dbReference type="Pfam" id="PF00587">
    <property type="entry name" value="tRNA-synt_2b"/>
    <property type="match status" value="1"/>
</dbReference>
<proteinExistence type="predicted"/>
<protein>
    <recommendedName>
        <fullName evidence="4 12">Proline--tRNA ligase</fullName>
        <ecNumber evidence="3 12">6.1.1.15</ecNumber>
    </recommendedName>
</protein>
<evidence type="ECO:0000256" key="2">
    <source>
        <dbReference type="ARBA" id="ARBA00011738"/>
    </source>
</evidence>
<dbReference type="NCBIfam" id="TIGR00409">
    <property type="entry name" value="proS_fam_II"/>
    <property type="match status" value="1"/>
</dbReference>
<keyword evidence="7" id="KW-0547">Nucleotide-binding</keyword>
<comment type="subunit">
    <text evidence="2">Homodimer.</text>
</comment>
<name>A0A955RL42_9BACT</name>
<evidence type="ECO:0000256" key="6">
    <source>
        <dbReference type="ARBA" id="ARBA00022598"/>
    </source>
</evidence>
<comment type="caution">
    <text evidence="14">The sequence shown here is derived from an EMBL/GenBank/DDBJ whole genome shotgun (WGS) entry which is preliminary data.</text>
</comment>
<evidence type="ECO:0000256" key="10">
    <source>
        <dbReference type="ARBA" id="ARBA00023146"/>
    </source>
</evidence>
<dbReference type="GO" id="GO:0005524">
    <property type="term" value="F:ATP binding"/>
    <property type="evidence" value="ECO:0007669"/>
    <property type="project" value="UniProtKB-KW"/>
</dbReference>
<dbReference type="SUPFAM" id="SSF52954">
    <property type="entry name" value="Class II aaRS ABD-related"/>
    <property type="match status" value="1"/>
</dbReference>
<evidence type="ECO:0000256" key="11">
    <source>
        <dbReference type="ARBA" id="ARBA00047671"/>
    </source>
</evidence>
<dbReference type="InterPro" id="IPR002316">
    <property type="entry name" value="Pro-tRNA-ligase_IIa"/>
</dbReference>
<gene>
    <name evidence="14" type="primary">proS</name>
    <name evidence="14" type="ORF">KC717_05005</name>
</gene>
<dbReference type="InterPro" id="IPR045864">
    <property type="entry name" value="aa-tRNA-synth_II/BPL/LPL"/>
</dbReference>
<keyword evidence="6 14" id="KW-0436">Ligase</keyword>
<evidence type="ECO:0000256" key="7">
    <source>
        <dbReference type="ARBA" id="ARBA00022741"/>
    </source>
</evidence>
<accession>A0A955RL42</accession>
<dbReference type="Gene3D" id="3.90.960.10">
    <property type="entry name" value="YbaK/aminoacyl-tRNA synthetase-associated domain"/>
    <property type="match status" value="1"/>
</dbReference>
<dbReference type="EMBL" id="JAGQLH010000063">
    <property type="protein sequence ID" value="MCA9385977.1"/>
    <property type="molecule type" value="Genomic_DNA"/>
</dbReference>
<evidence type="ECO:0000256" key="8">
    <source>
        <dbReference type="ARBA" id="ARBA00022840"/>
    </source>
</evidence>
<dbReference type="GO" id="GO:0005829">
    <property type="term" value="C:cytosol"/>
    <property type="evidence" value="ECO:0007669"/>
    <property type="project" value="TreeGrafter"/>
</dbReference>
<dbReference type="PROSITE" id="PS50862">
    <property type="entry name" value="AA_TRNA_LIGASE_II"/>
    <property type="match status" value="1"/>
</dbReference>
<evidence type="ECO:0000313" key="14">
    <source>
        <dbReference type="EMBL" id="MCA9385977.1"/>
    </source>
</evidence>
<dbReference type="EC" id="6.1.1.15" evidence="3 12"/>
<dbReference type="PRINTS" id="PR01046">
    <property type="entry name" value="TRNASYNTHPRO"/>
</dbReference>
<dbReference type="SUPFAM" id="SSF55681">
    <property type="entry name" value="Class II aaRS and biotin synthetases"/>
    <property type="match status" value="1"/>
</dbReference>
<dbReference type="CDD" id="cd00861">
    <property type="entry name" value="ProRS_anticodon_short"/>
    <property type="match status" value="1"/>
</dbReference>
<dbReference type="GO" id="GO:0002161">
    <property type="term" value="F:aminoacyl-tRNA deacylase activity"/>
    <property type="evidence" value="ECO:0007669"/>
    <property type="project" value="InterPro"/>
</dbReference>
<dbReference type="AlphaFoldDB" id="A0A955RL42"/>
<dbReference type="Pfam" id="PF04073">
    <property type="entry name" value="tRNA_edit"/>
    <property type="match status" value="1"/>
</dbReference>
<dbReference type="Pfam" id="PF03129">
    <property type="entry name" value="HGTP_anticodon"/>
    <property type="match status" value="1"/>
</dbReference>
<evidence type="ECO:0000256" key="4">
    <source>
        <dbReference type="ARBA" id="ARBA00019110"/>
    </source>
</evidence>
<dbReference type="InterPro" id="IPR036754">
    <property type="entry name" value="YbaK/aa-tRNA-synt-asso_dom_sf"/>
</dbReference>
<reference evidence="14" key="2">
    <citation type="journal article" date="2021" name="Microbiome">
        <title>Successional dynamics and alternative stable states in a saline activated sludge microbial community over 9 years.</title>
        <authorList>
            <person name="Wang Y."/>
            <person name="Ye J."/>
            <person name="Ju F."/>
            <person name="Liu L."/>
            <person name="Boyd J.A."/>
            <person name="Deng Y."/>
            <person name="Parks D.H."/>
            <person name="Jiang X."/>
            <person name="Yin X."/>
            <person name="Woodcroft B.J."/>
            <person name="Tyson G.W."/>
            <person name="Hugenholtz P."/>
            <person name="Polz M.F."/>
            <person name="Zhang T."/>
        </authorList>
    </citation>
    <scope>NUCLEOTIDE SEQUENCE</scope>
    <source>
        <strain evidence="14">HKST-UBA11</strain>
    </source>
</reference>
<dbReference type="CDD" id="cd04334">
    <property type="entry name" value="ProRS-INS"/>
    <property type="match status" value="1"/>
</dbReference>
<dbReference type="PANTHER" id="PTHR42753">
    <property type="entry name" value="MITOCHONDRIAL RIBOSOME PROTEIN L39/PROLYL-TRNA LIGASE FAMILY MEMBER"/>
    <property type="match status" value="1"/>
</dbReference>
<evidence type="ECO:0000256" key="3">
    <source>
        <dbReference type="ARBA" id="ARBA00012831"/>
    </source>
</evidence>
<evidence type="ECO:0000256" key="1">
    <source>
        <dbReference type="ARBA" id="ARBA00004496"/>
    </source>
</evidence>
<keyword evidence="8" id="KW-0067">ATP-binding</keyword>
<evidence type="ECO:0000256" key="12">
    <source>
        <dbReference type="NCBIfam" id="TIGR00409"/>
    </source>
</evidence>
<comment type="catalytic activity">
    <reaction evidence="11">
        <text>tRNA(Pro) + L-proline + ATP = L-prolyl-tRNA(Pro) + AMP + diphosphate</text>
        <dbReference type="Rhea" id="RHEA:14305"/>
        <dbReference type="Rhea" id="RHEA-COMP:9700"/>
        <dbReference type="Rhea" id="RHEA-COMP:9702"/>
        <dbReference type="ChEBI" id="CHEBI:30616"/>
        <dbReference type="ChEBI" id="CHEBI:33019"/>
        <dbReference type="ChEBI" id="CHEBI:60039"/>
        <dbReference type="ChEBI" id="CHEBI:78442"/>
        <dbReference type="ChEBI" id="CHEBI:78532"/>
        <dbReference type="ChEBI" id="CHEBI:456215"/>
        <dbReference type="EC" id="6.1.1.15"/>
    </reaction>
</comment>
<dbReference type="InterPro" id="IPR002314">
    <property type="entry name" value="aa-tRNA-synt_IIb"/>
</dbReference>
<keyword evidence="10" id="KW-0030">Aminoacyl-tRNA synthetase</keyword>
<dbReference type="InterPro" id="IPR036621">
    <property type="entry name" value="Anticodon-bd_dom_sf"/>
</dbReference>
<dbReference type="GO" id="GO:0006433">
    <property type="term" value="P:prolyl-tRNA aminoacylation"/>
    <property type="evidence" value="ECO:0007669"/>
    <property type="project" value="UniProtKB-UniRule"/>
</dbReference>
<evidence type="ECO:0000256" key="9">
    <source>
        <dbReference type="ARBA" id="ARBA00022917"/>
    </source>
</evidence>
<dbReference type="Gene3D" id="3.40.50.800">
    <property type="entry name" value="Anticodon-binding domain"/>
    <property type="match status" value="1"/>
</dbReference>
<evidence type="ECO:0000256" key="5">
    <source>
        <dbReference type="ARBA" id="ARBA00022490"/>
    </source>
</evidence>
<dbReference type="Proteomes" id="UP000754563">
    <property type="component" value="Unassembled WGS sequence"/>
</dbReference>
<organism evidence="14 15">
    <name type="scientific">Candidatus Dojkabacteria bacterium</name>
    <dbReference type="NCBI Taxonomy" id="2099670"/>
    <lineage>
        <taxon>Bacteria</taxon>
        <taxon>Candidatus Dojkabacteria</taxon>
    </lineage>
</organism>
<dbReference type="InterPro" id="IPR006195">
    <property type="entry name" value="aa-tRNA-synth_II"/>
</dbReference>
<keyword evidence="9" id="KW-0648">Protein biosynthesis</keyword>
<dbReference type="InterPro" id="IPR004500">
    <property type="entry name" value="Pro-tRNA-synth_IIa_bac-type"/>
</dbReference>
<dbReference type="InterPro" id="IPR050062">
    <property type="entry name" value="Pro-tRNA_synthetase"/>
</dbReference>
<reference evidence="14" key="1">
    <citation type="submission" date="2020-04" db="EMBL/GenBank/DDBJ databases">
        <authorList>
            <person name="Zhang T."/>
        </authorList>
    </citation>
    <scope>NUCLEOTIDE SEQUENCE</scope>
    <source>
        <strain evidence="14">HKST-UBA11</strain>
    </source>
</reference>
<dbReference type="PANTHER" id="PTHR42753:SF2">
    <property type="entry name" value="PROLINE--TRNA LIGASE"/>
    <property type="match status" value="1"/>
</dbReference>
<sequence>MKYSQLGTKTNKTAKELDSINATLLQKAGFIHQTMAGVYTFLPLGLRVLNKIERIVREEMDKIASEVFMPAIAPTSIWETTGRINTIDVLFKVSPANEISANRSNSEYILNCTHEDLITPIAQQFNQSYKDLPRAYYQIQDKFRNEPRAKSGLMRGREFRMKDLYSFHVSEEDLLRFYHEVAKPRYIDVYKRVGLGESTVIALASGGDFTKEYSHEFQTICESGEDTLFYDSKEDIYYNKEVTASQAPTVQDPNEEMKEMEDVYGENIVGMNDLVDFLKIPANKAFKTLIFKVNNERLVVAALRGDYDVDEHKLKTILNASSLELASEEEVQKLTGASIGYAGVVNLPEDAEVYYDDSTEPLINFECGTNKTNYHTINVNWDRDVKRPETYYDFKIVQEGDSNPNTGVVYETFAASEVGNIFPLNTKFSDAFNYTFVDNDGKTKPVYMGSYGIGTTRLMGVIVEKFNDENGILWPKQVAPFQVHIVHIGNDESIRSQAEKLHTKLEDEGIEVLWDDRDESPGVKLGDADLIGNPIRVVISSRSLKNGGYEVSLRNSSDTEIVTSENVLAWIHERI</sequence>
<evidence type="ECO:0000313" key="15">
    <source>
        <dbReference type="Proteomes" id="UP000754563"/>
    </source>
</evidence>
<keyword evidence="5" id="KW-0963">Cytoplasm</keyword>
<dbReference type="InterPro" id="IPR044140">
    <property type="entry name" value="ProRS_anticodon_short"/>
</dbReference>
<dbReference type="Gene3D" id="3.30.930.10">
    <property type="entry name" value="Bira Bifunctional Protein, Domain 2"/>
    <property type="match status" value="2"/>
</dbReference>
<evidence type="ECO:0000259" key="13">
    <source>
        <dbReference type="PROSITE" id="PS50862"/>
    </source>
</evidence>
<feature type="domain" description="Aminoacyl-transfer RNA synthetases class-II family profile" evidence="13">
    <location>
        <begin position="18"/>
        <end position="475"/>
    </location>
</feature>
<dbReference type="GO" id="GO:0004827">
    <property type="term" value="F:proline-tRNA ligase activity"/>
    <property type="evidence" value="ECO:0007669"/>
    <property type="project" value="UniProtKB-UniRule"/>
</dbReference>
<dbReference type="InterPro" id="IPR007214">
    <property type="entry name" value="YbaK/aa-tRNA-synth-assoc-dom"/>
</dbReference>
<dbReference type="SUPFAM" id="SSF55826">
    <property type="entry name" value="YbaK/ProRS associated domain"/>
    <property type="match status" value="1"/>
</dbReference>